<proteinExistence type="predicted"/>
<name>A0AAW4NRU9_9BACT</name>
<organism evidence="1 2">
    <name type="scientific">Segatella salivae</name>
    <dbReference type="NCBI Taxonomy" id="228604"/>
    <lineage>
        <taxon>Bacteria</taxon>
        <taxon>Pseudomonadati</taxon>
        <taxon>Bacteroidota</taxon>
        <taxon>Bacteroidia</taxon>
        <taxon>Bacteroidales</taxon>
        <taxon>Prevotellaceae</taxon>
        <taxon>Segatella</taxon>
    </lineage>
</organism>
<dbReference type="GeneID" id="78497104"/>
<sequence length="93" mass="10843">MKQKLVALLKEAEKKLIRMTKTGNDFEKLSKFFSLHHVNLTPDSLKKLKNYFTGAEKPSRQTLDRLALFAGFQDWESLKKTFMEEGKHANRDV</sequence>
<protein>
    <submittedName>
        <fullName evidence="1">Uncharacterized protein</fullName>
    </submittedName>
</protein>
<evidence type="ECO:0000313" key="1">
    <source>
        <dbReference type="EMBL" id="MBW4865486.1"/>
    </source>
</evidence>
<evidence type="ECO:0000313" key="2">
    <source>
        <dbReference type="Proteomes" id="UP001196873"/>
    </source>
</evidence>
<accession>A0AAW4NRU9</accession>
<dbReference type="AlphaFoldDB" id="A0AAW4NRU9"/>
<dbReference type="RefSeq" id="WP_007134435.1">
    <property type="nucleotide sequence ID" value="NZ_CABKPN010000001.1"/>
</dbReference>
<reference evidence="1" key="1">
    <citation type="submission" date="2021-07" db="EMBL/GenBank/DDBJ databases">
        <title>Genomic diversity and antimicrobial resistance of Prevotella spp. isolated from chronic lung disease airways.</title>
        <authorList>
            <person name="Webb K.A."/>
            <person name="Olagoke O.S."/>
            <person name="Baird T."/>
            <person name="Neill J."/>
            <person name="Pham A."/>
            <person name="Wells T.J."/>
            <person name="Ramsay K.A."/>
            <person name="Bell S.C."/>
            <person name="Sarovich D.S."/>
            <person name="Price E.P."/>
        </authorList>
    </citation>
    <scope>NUCLEOTIDE SEQUENCE</scope>
    <source>
        <strain evidence="1">SCHI0047.S.3</strain>
    </source>
</reference>
<comment type="caution">
    <text evidence="1">The sequence shown here is derived from an EMBL/GenBank/DDBJ whole genome shotgun (WGS) entry which is preliminary data.</text>
</comment>
<gene>
    <name evidence="1" type="ORF">KZY68_05540</name>
</gene>
<dbReference type="EMBL" id="JAHXRF010000007">
    <property type="protein sequence ID" value="MBW4865486.1"/>
    <property type="molecule type" value="Genomic_DNA"/>
</dbReference>
<dbReference type="Proteomes" id="UP001196873">
    <property type="component" value="Unassembled WGS sequence"/>
</dbReference>